<dbReference type="InterPro" id="IPR042274">
    <property type="entry name" value="YycH/YycI_2"/>
</dbReference>
<sequence>MGMRYIEQIKSIVLLFLVLLSIVLTFSIWTYTPSLQVIEESQQVDQLVVGKKKELAEIIKPYRIIMREQNEWKGTIGSTTINDFVEMMTDWKFSDLIPVQNNMSDKKINEFIRANQRITLFFSEKVPVKVFHSIVPFSQDELPEMSFNKIILDWSKMNANKTLMVYFLSEESRTLYSTEVKMSDIYFQSTVLNTLKGLVAYQEIERSNGLSLYIPKDEIELVQYTYYIDEIHADTFRDILFYDPSIVRKNVENQDLVKYTDGMTLMTVDVKNRYLNYVNPSSESLVELPSSRLLLDSYEFVNEHGGFTGDYRLTSINNQKHVVEYQLYKQGFPVFSVDTTTRITTTWGENQLFRYKRPYFILDLDINSEKIQRKMTSGLQVIEFIQKNKQLQLDEVDDIILGYYLKPNDNDLLFTLEPSWFAVSQGSWKRITPEAIGGGNNGLE</sequence>
<reference evidence="3 4" key="1">
    <citation type="submission" date="2019-02" db="EMBL/GenBank/DDBJ databases">
        <title>Ureibacillus thermophilus.</title>
        <authorList>
            <person name="Sunny J.S."/>
            <person name="Natarajan A."/>
            <person name="Saleena L.M."/>
        </authorList>
    </citation>
    <scope>NUCLEOTIDE SEQUENCE [LARGE SCALE GENOMIC DNA]</scope>
    <source>
        <strain evidence="3 4">LM102</strain>
    </source>
</reference>
<dbReference type="InterPro" id="IPR009996">
    <property type="entry name" value="YycH"/>
</dbReference>
<evidence type="ECO:0000259" key="2">
    <source>
        <dbReference type="Pfam" id="PF07435"/>
    </source>
</evidence>
<keyword evidence="1" id="KW-1133">Transmembrane helix</keyword>
<dbReference type="EMBL" id="CP036528">
    <property type="protein sequence ID" value="QBK24846.1"/>
    <property type="molecule type" value="Genomic_DNA"/>
</dbReference>
<dbReference type="Gene3D" id="3.10.450.310">
    <property type="match status" value="1"/>
</dbReference>
<dbReference type="CDD" id="cd15787">
    <property type="entry name" value="YycH_N"/>
    <property type="match status" value="1"/>
</dbReference>
<gene>
    <name evidence="3" type="ORF">DKZ56_02515</name>
</gene>
<dbReference type="KEGG" id="uth:DKZ56_02515"/>
<proteinExistence type="predicted"/>
<name>A0A4P6US91_9BACL</name>
<dbReference type="Pfam" id="PF07435">
    <property type="entry name" value="YycH"/>
    <property type="match status" value="1"/>
</dbReference>
<feature type="transmembrane region" description="Helical" evidence="1">
    <location>
        <begin position="12"/>
        <end position="31"/>
    </location>
</feature>
<protein>
    <recommendedName>
        <fullName evidence="2">Regulatory protein YycH domain-containing protein</fullName>
    </recommendedName>
</protein>
<organism evidence="3 4">
    <name type="scientific">Ureibacillus thermophilus</name>
    <dbReference type="NCBI Taxonomy" id="367743"/>
    <lineage>
        <taxon>Bacteria</taxon>
        <taxon>Bacillati</taxon>
        <taxon>Bacillota</taxon>
        <taxon>Bacilli</taxon>
        <taxon>Bacillales</taxon>
        <taxon>Caryophanaceae</taxon>
        <taxon>Ureibacillus</taxon>
    </lineage>
</organism>
<evidence type="ECO:0000313" key="4">
    <source>
        <dbReference type="Proteomes" id="UP000291151"/>
    </source>
</evidence>
<keyword evidence="1" id="KW-0472">Membrane</keyword>
<evidence type="ECO:0000313" key="3">
    <source>
        <dbReference type="EMBL" id="QBK24846.1"/>
    </source>
</evidence>
<keyword evidence="4" id="KW-1185">Reference proteome</keyword>
<evidence type="ECO:0000256" key="1">
    <source>
        <dbReference type="SAM" id="Phobius"/>
    </source>
</evidence>
<feature type="domain" description="Regulatory protein YycH" evidence="2">
    <location>
        <begin position="7"/>
        <end position="443"/>
    </location>
</feature>
<dbReference type="Proteomes" id="UP000291151">
    <property type="component" value="Chromosome"/>
</dbReference>
<dbReference type="AlphaFoldDB" id="A0A4P6US91"/>
<dbReference type="Gene3D" id="3.30.310.160">
    <property type="entry name" value="YycH protein, domain 2"/>
    <property type="match status" value="1"/>
</dbReference>
<accession>A0A4P6US91</accession>
<keyword evidence="1" id="KW-0812">Transmembrane</keyword>